<feature type="transmembrane region" description="Helical" evidence="4">
    <location>
        <begin position="55"/>
        <end position="79"/>
    </location>
</feature>
<dbReference type="OrthoDB" id="2168386at2"/>
<dbReference type="PROSITE" id="PS50111">
    <property type="entry name" value="CHEMOTAXIS_TRANSDUC_2"/>
    <property type="match status" value="1"/>
</dbReference>
<keyword evidence="4" id="KW-1133">Transmembrane helix</keyword>
<keyword evidence="4" id="KW-0812">Transmembrane</keyword>
<keyword evidence="1 3" id="KW-0807">Transducer</keyword>
<gene>
    <name evidence="7" type="ORF">SAMN04490178_107121</name>
</gene>
<feature type="transmembrane region" description="Helical" evidence="4">
    <location>
        <begin position="12"/>
        <end position="35"/>
    </location>
</feature>
<sequence>MELDMTTLRTRFLLAFLPVQIITAVVLSAIGYYLSRQSLLANLPEEKALAAIGSLTPALVGASFVLLVLVAIYIMVVSGRLAEPIKLMRDECLLLSQGDLRARPALVTSEDEIGQLAQCINDMRTSLRALVAQVLSQAEQVAASSEELTASAHQSAEAANQVAGSITEIAQGTEKQAGSAEYIAMIADAIMQSTKEVVRAAGDVAHIAQNTSTEAEQGRQAVEQTVEQINRIGEGSDAVQQAIEELSSGSREIGEIVTLISSIAGQTNLLALNAAIEAARAGEHGRGFAVVAEEVRKLAEGSNQAAQQIGTLITKNQVNMEQAVTATQAGAEGIRAGIRMVNSTGEAFGKIVDSIVVLSEQIDGIAQSIDHMAAGSEEMATGIQDVAKVSTATSSEAQNVSAATEEQSASMEEIASASQSLAQLAGELQAAVAKFRI</sequence>
<evidence type="ECO:0000256" key="3">
    <source>
        <dbReference type="PROSITE-ProRule" id="PRU00284"/>
    </source>
</evidence>
<accession>A0A1H8TVH4</accession>
<reference evidence="7 8" key="1">
    <citation type="submission" date="2016-10" db="EMBL/GenBank/DDBJ databases">
        <authorList>
            <person name="de Groot N.N."/>
        </authorList>
    </citation>
    <scope>NUCLEOTIDE SEQUENCE [LARGE SCALE GENOMIC DNA]</scope>
    <source>
        <strain evidence="7 8">DSM 13305</strain>
    </source>
</reference>
<dbReference type="CDD" id="cd06225">
    <property type="entry name" value="HAMP"/>
    <property type="match status" value="1"/>
</dbReference>
<dbReference type="InterPro" id="IPR004089">
    <property type="entry name" value="MCPsignal_dom"/>
</dbReference>
<evidence type="ECO:0000313" key="7">
    <source>
        <dbReference type="EMBL" id="SEO94826.1"/>
    </source>
</evidence>
<dbReference type="AlphaFoldDB" id="A0A1H8TVH4"/>
<dbReference type="Gene3D" id="6.10.340.10">
    <property type="match status" value="1"/>
</dbReference>
<dbReference type="PANTHER" id="PTHR32089:SF112">
    <property type="entry name" value="LYSOZYME-LIKE PROTEIN-RELATED"/>
    <property type="match status" value="1"/>
</dbReference>
<dbReference type="PANTHER" id="PTHR32089">
    <property type="entry name" value="METHYL-ACCEPTING CHEMOTAXIS PROTEIN MCPB"/>
    <property type="match status" value="1"/>
</dbReference>
<evidence type="ECO:0000259" key="6">
    <source>
        <dbReference type="PROSITE" id="PS50885"/>
    </source>
</evidence>
<dbReference type="Pfam" id="PF00015">
    <property type="entry name" value="MCPsignal"/>
    <property type="match status" value="1"/>
</dbReference>
<keyword evidence="8" id="KW-1185">Reference proteome</keyword>
<protein>
    <submittedName>
        <fullName evidence="7">Methyl-accepting chemotaxis protein</fullName>
    </submittedName>
</protein>
<comment type="similarity">
    <text evidence="2">Belongs to the methyl-accepting chemotaxis (MCP) protein family.</text>
</comment>
<feature type="domain" description="HAMP" evidence="6">
    <location>
        <begin position="79"/>
        <end position="132"/>
    </location>
</feature>
<evidence type="ECO:0000259" key="5">
    <source>
        <dbReference type="PROSITE" id="PS50111"/>
    </source>
</evidence>
<dbReference type="SUPFAM" id="SSF58104">
    <property type="entry name" value="Methyl-accepting chemotaxis protein (MCP) signaling domain"/>
    <property type="match status" value="1"/>
</dbReference>
<proteinExistence type="inferred from homology"/>
<keyword evidence="4" id="KW-0472">Membrane</keyword>
<dbReference type="EMBL" id="FODY01000007">
    <property type="protein sequence ID" value="SEO94826.1"/>
    <property type="molecule type" value="Genomic_DNA"/>
</dbReference>
<dbReference type="GO" id="GO:0007165">
    <property type="term" value="P:signal transduction"/>
    <property type="evidence" value="ECO:0007669"/>
    <property type="project" value="UniProtKB-KW"/>
</dbReference>
<dbReference type="Pfam" id="PF00672">
    <property type="entry name" value="HAMP"/>
    <property type="match status" value="1"/>
</dbReference>
<organism evidence="7 8">
    <name type="scientific">Propionispora vibrioides</name>
    <dbReference type="NCBI Taxonomy" id="112903"/>
    <lineage>
        <taxon>Bacteria</taxon>
        <taxon>Bacillati</taxon>
        <taxon>Bacillota</taxon>
        <taxon>Negativicutes</taxon>
        <taxon>Selenomonadales</taxon>
        <taxon>Sporomusaceae</taxon>
        <taxon>Propionispora</taxon>
    </lineage>
</organism>
<dbReference type="Proteomes" id="UP000198847">
    <property type="component" value="Unassembled WGS sequence"/>
</dbReference>
<dbReference type="PROSITE" id="PS50885">
    <property type="entry name" value="HAMP"/>
    <property type="match status" value="1"/>
</dbReference>
<name>A0A1H8TVH4_9FIRM</name>
<evidence type="ECO:0000256" key="2">
    <source>
        <dbReference type="ARBA" id="ARBA00029447"/>
    </source>
</evidence>
<dbReference type="CDD" id="cd11386">
    <property type="entry name" value="MCP_signal"/>
    <property type="match status" value="1"/>
</dbReference>
<evidence type="ECO:0000256" key="1">
    <source>
        <dbReference type="ARBA" id="ARBA00023224"/>
    </source>
</evidence>
<dbReference type="GO" id="GO:0016020">
    <property type="term" value="C:membrane"/>
    <property type="evidence" value="ECO:0007669"/>
    <property type="project" value="InterPro"/>
</dbReference>
<dbReference type="SMART" id="SM00304">
    <property type="entry name" value="HAMP"/>
    <property type="match status" value="1"/>
</dbReference>
<feature type="domain" description="Methyl-accepting transducer" evidence="5">
    <location>
        <begin position="151"/>
        <end position="387"/>
    </location>
</feature>
<dbReference type="Gene3D" id="1.10.287.950">
    <property type="entry name" value="Methyl-accepting chemotaxis protein"/>
    <property type="match status" value="1"/>
</dbReference>
<evidence type="ECO:0000313" key="8">
    <source>
        <dbReference type="Proteomes" id="UP000198847"/>
    </source>
</evidence>
<evidence type="ECO:0000256" key="4">
    <source>
        <dbReference type="SAM" id="Phobius"/>
    </source>
</evidence>
<dbReference type="InterPro" id="IPR003660">
    <property type="entry name" value="HAMP_dom"/>
</dbReference>
<dbReference type="SMART" id="SM00283">
    <property type="entry name" value="MA"/>
    <property type="match status" value="1"/>
</dbReference>
<dbReference type="STRING" id="112903.SAMN04490178_107121"/>